<dbReference type="Pfam" id="PF00291">
    <property type="entry name" value="PALP"/>
    <property type="match status" value="1"/>
</dbReference>
<dbReference type="InterPro" id="IPR036052">
    <property type="entry name" value="TrpB-like_PALP_sf"/>
</dbReference>
<dbReference type="AlphaFoldDB" id="A0AAV0MXU4"/>
<dbReference type="EMBL" id="CAMGYJ010000007">
    <property type="protein sequence ID" value="CAI0451185.1"/>
    <property type="molecule type" value="Genomic_DNA"/>
</dbReference>
<gene>
    <name evidence="2" type="ORF">LITE_LOCUS30782</name>
</gene>
<evidence type="ECO:0000259" key="1">
    <source>
        <dbReference type="Pfam" id="PF00291"/>
    </source>
</evidence>
<dbReference type="PANTHER" id="PTHR31050:SF4">
    <property type="entry name" value="DUF1262 FAMILY PROTEIN (DUF1262)"/>
    <property type="match status" value="1"/>
</dbReference>
<dbReference type="Proteomes" id="UP001154282">
    <property type="component" value="Unassembled WGS sequence"/>
</dbReference>
<keyword evidence="3" id="KW-1185">Reference proteome</keyword>
<dbReference type="InterPro" id="IPR010683">
    <property type="entry name" value="DUF1262"/>
</dbReference>
<sequence length="626" mass="70848">MYVTRPLSLFRKHPSTLSMDPPEGPYTGYLVVTDEEAEAQDSSCWGICKDRRIKKLPLPQDRVISLLHISDYGEEIDLVKKLWFLPVLDRPLSSNCYYVIKANGRSRKGQAYRSSRESDMGICCFEGVIRDKKPKPFDYTNIYTQFTIHRHHKHSFTAKSLAIDGLPPQFLRKKGWKLRASRAHKKLHLTEASGLDKSLRSHLPSLLDFPIHKTTSPPVAVGKWYCPFVFVREDRATIKEQFKFSRVYRVTLERYWQEIFSCNNDTTNRGFDCTARDGVEEEGRSVVAVVKFRVAIGRRADSVYGREATAAAAAVAGDDGGDGRMVWFRSRGMRNRGDAGRCRVGLNMAVVKKMEWVMEEGGWIGGGRDRVVRVEKEVEIGESDGWRRFCCYVLVESFVLRRMDGTLSTSKGSVLPTSTRKIYSVLTVPEKLLMAASPFPANSPLHFSTPSTADVRKAHNHRRLGSGRVTQKRNNVACRVEIPRRWYNLVADLPIKPPPPLHPKTFEPISPQDLSPLFPDELIKQEASTDKFIDIPEDVVDIYRLWRPTPLIRAKRLEKLLDTPAKIYYKYEGGSPAGSHKPNTAIPQVYYNAKQGVKKVVTETGAGQWGSSLAFACSLFGLDCEV</sequence>
<dbReference type="SUPFAM" id="SSF53686">
    <property type="entry name" value="Tryptophan synthase beta subunit-like PLP-dependent enzymes"/>
    <property type="match status" value="1"/>
</dbReference>
<comment type="caution">
    <text evidence="2">The sequence shown here is derived from an EMBL/GenBank/DDBJ whole genome shotgun (WGS) entry which is preliminary data.</text>
</comment>
<evidence type="ECO:0000313" key="3">
    <source>
        <dbReference type="Proteomes" id="UP001154282"/>
    </source>
</evidence>
<proteinExistence type="predicted"/>
<accession>A0AAV0MXU4</accession>
<dbReference type="InterPro" id="IPR001926">
    <property type="entry name" value="TrpB-like_PALP"/>
</dbReference>
<name>A0AAV0MXU4_9ROSI</name>
<dbReference type="PANTHER" id="PTHR31050">
    <property type="entry name" value="OS08G0413200 PROTEIN"/>
    <property type="match status" value="1"/>
</dbReference>
<dbReference type="Pfam" id="PF06880">
    <property type="entry name" value="DUF1262"/>
    <property type="match status" value="1"/>
</dbReference>
<reference evidence="2" key="1">
    <citation type="submission" date="2022-08" db="EMBL/GenBank/DDBJ databases">
        <authorList>
            <person name="Gutierrez-Valencia J."/>
        </authorList>
    </citation>
    <scope>NUCLEOTIDE SEQUENCE</scope>
</reference>
<protein>
    <recommendedName>
        <fullName evidence="1">Tryptophan synthase beta chain-like PALP domain-containing protein</fullName>
    </recommendedName>
</protein>
<dbReference type="Gene3D" id="3.40.50.1100">
    <property type="match status" value="2"/>
</dbReference>
<evidence type="ECO:0000313" key="2">
    <source>
        <dbReference type="EMBL" id="CAI0451185.1"/>
    </source>
</evidence>
<feature type="domain" description="Tryptophan synthase beta chain-like PALP" evidence="1">
    <location>
        <begin position="545"/>
        <end position="626"/>
    </location>
</feature>
<organism evidence="2 3">
    <name type="scientific">Linum tenue</name>
    <dbReference type="NCBI Taxonomy" id="586396"/>
    <lineage>
        <taxon>Eukaryota</taxon>
        <taxon>Viridiplantae</taxon>
        <taxon>Streptophyta</taxon>
        <taxon>Embryophyta</taxon>
        <taxon>Tracheophyta</taxon>
        <taxon>Spermatophyta</taxon>
        <taxon>Magnoliopsida</taxon>
        <taxon>eudicotyledons</taxon>
        <taxon>Gunneridae</taxon>
        <taxon>Pentapetalae</taxon>
        <taxon>rosids</taxon>
        <taxon>fabids</taxon>
        <taxon>Malpighiales</taxon>
        <taxon>Linaceae</taxon>
        <taxon>Linum</taxon>
    </lineage>
</organism>